<evidence type="ECO:0000313" key="12">
    <source>
        <dbReference type="EMBL" id="RMB89319.1"/>
    </source>
</evidence>
<comment type="caution">
    <text evidence="12">The sequence shown here is derived from an EMBL/GenBank/DDBJ whole genome shotgun (WGS) entry which is preliminary data.</text>
</comment>
<feature type="domain" description="C2H2-type" evidence="11">
    <location>
        <begin position="177"/>
        <end position="204"/>
    </location>
</feature>
<keyword evidence="8" id="KW-0539">Nucleus</keyword>
<dbReference type="GO" id="GO:0000981">
    <property type="term" value="F:DNA-binding transcription factor activity, RNA polymerase II-specific"/>
    <property type="evidence" value="ECO:0007669"/>
    <property type="project" value="TreeGrafter"/>
</dbReference>
<evidence type="ECO:0000313" key="13">
    <source>
        <dbReference type="Proteomes" id="UP000269221"/>
    </source>
</evidence>
<evidence type="ECO:0000256" key="2">
    <source>
        <dbReference type="ARBA" id="ARBA00022723"/>
    </source>
</evidence>
<protein>
    <recommendedName>
        <fullName evidence="11">C2H2-type domain-containing protein</fullName>
    </recommendedName>
</protein>
<dbReference type="GO" id="GO:0045944">
    <property type="term" value="P:positive regulation of transcription by RNA polymerase II"/>
    <property type="evidence" value="ECO:0007669"/>
    <property type="project" value="UniProtKB-ARBA"/>
</dbReference>
<reference evidence="12 13" key="1">
    <citation type="submission" date="2018-07" db="EMBL/GenBank/DDBJ databases">
        <title>A high quality draft genome assembly of the barn swallow (H. rustica rustica).</title>
        <authorList>
            <person name="Formenti G."/>
            <person name="Chiara M."/>
            <person name="Poveda L."/>
            <person name="Francoijs K.-J."/>
            <person name="Bonisoli-Alquati A."/>
            <person name="Canova L."/>
            <person name="Gianfranceschi L."/>
            <person name="Horner D.S."/>
            <person name="Saino N."/>
        </authorList>
    </citation>
    <scope>NUCLEOTIDE SEQUENCE [LARGE SCALE GENOMIC DNA]</scope>
    <source>
        <strain evidence="12">Chelidonia</strain>
        <tissue evidence="12">Blood</tissue>
    </source>
</reference>
<evidence type="ECO:0000256" key="1">
    <source>
        <dbReference type="ARBA" id="ARBA00004123"/>
    </source>
</evidence>
<dbReference type="EMBL" id="QRBI01000295">
    <property type="protein sequence ID" value="RMB89319.1"/>
    <property type="molecule type" value="Genomic_DNA"/>
</dbReference>
<feature type="domain" description="C2H2-type" evidence="11">
    <location>
        <begin position="205"/>
        <end position="232"/>
    </location>
</feature>
<dbReference type="PROSITE" id="PS50157">
    <property type="entry name" value="ZINC_FINGER_C2H2_2"/>
    <property type="match status" value="5"/>
</dbReference>
<evidence type="ECO:0000256" key="5">
    <source>
        <dbReference type="ARBA" id="ARBA00022833"/>
    </source>
</evidence>
<dbReference type="Proteomes" id="UP000269221">
    <property type="component" value="Unassembled WGS sequence"/>
</dbReference>
<dbReference type="GO" id="GO:0005634">
    <property type="term" value="C:nucleus"/>
    <property type="evidence" value="ECO:0007669"/>
    <property type="project" value="UniProtKB-SubCell"/>
</dbReference>
<dbReference type="Gene3D" id="3.30.160.60">
    <property type="entry name" value="Classic Zinc Finger"/>
    <property type="match status" value="5"/>
</dbReference>
<gene>
    <name evidence="12" type="ORF">DUI87_34300</name>
</gene>
<evidence type="ECO:0000256" key="3">
    <source>
        <dbReference type="ARBA" id="ARBA00022737"/>
    </source>
</evidence>
<dbReference type="Pfam" id="PF00096">
    <property type="entry name" value="zf-C2H2"/>
    <property type="match status" value="5"/>
</dbReference>
<dbReference type="FunFam" id="3.30.160.60:FF:002061">
    <property type="entry name" value="Uncharacterized protein"/>
    <property type="match status" value="1"/>
</dbReference>
<dbReference type="GO" id="GO:0008270">
    <property type="term" value="F:zinc ion binding"/>
    <property type="evidence" value="ECO:0007669"/>
    <property type="project" value="UniProtKB-KW"/>
</dbReference>
<proteinExistence type="predicted"/>
<keyword evidence="7" id="KW-0804">Transcription</keyword>
<organism evidence="12 13">
    <name type="scientific">Hirundo rustica rustica</name>
    <dbReference type="NCBI Taxonomy" id="333673"/>
    <lineage>
        <taxon>Eukaryota</taxon>
        <taxon>Metazoa</taxon>
        <taxon>Chordata</taxon>
        <taxon>Craniata</taxon>
        <taxon>Vertebrata</taxon>
        <taxon>Euteleostomi</taxon>
        <taxon>Archelosauria</taxon>
        <taxon>Archosauria</taxon>
        <taxon>Dinosauria</taxon>
        <taxon>Saurischia</taxon>
        <taxon>Theropoda</taxon>
        <taxon>Coelurosauria</taxon>
        <taxon>Aves</taxon>
        <taxon>Neognathae</taxon>
        <taxon>Neoaves</taxon>
        <taxon>Telluraves</taxon>
        <taxon>Australaves</taxon>
        <taxon>Passeriformes</taxon>
        <taxon>Sylvioidea</taxon>
        <taxon>Hirundinidae</taxon>
        <taxon>Hirundo</taxon>
    </lineage>
</organism>
<dbReference type="SMART" id="SM00355">
    <property type="entry name" value="ZnF_C2H2"/>
    <property type="match status" value="5"/>
</dbReference>
<keyword evidence="6" id="KW-0805">Transcription regulation</keyword>
<evidence type="ECO:0000256" key="4">
    <source>
        <dbReference type="ARBA" id="ARBA00022771"/>
    </source>
</evidence>
<sequence>MEEEATRKRKMGREPQAGEEEFSASLPLSCSISQPTLAPGCRTTSPSPSLCGEANPILVLLFPPSDKELSRETREEKSPWQNLVEEAVLSGSAAQESSGEEKPLRSHTRRGCKCRSWGSEEERSALGRGGGQRSELGVPEQLQDGEKPHKCSKCEKSFRWSSLLLQHWRIHMGERPCECGECGKSFRSNSALTIHQMIHSVMRSYECDQCRKRFKTTSHLLKHQRIHTDEKPFRCPECGKGFRATSHLNTHRNVHTGERPFKCGECRKSFSQSSNHIKHQLIHTREKP</sequence>
<dbReference type="AlphaFoldDB" id="A0A3M0IS44"/>
<dbReference type="PROSITE" id="PS00028">
    <property type="entry name" value="ZINC_FINGER_C2H2_1"/>
    <property type="match status" value="5"/>
</dbReference>
<comment type="subcellular location">
    <subcellularLocation>
        <location evidence="1">Nucleus</location>
    </subcellularLocation>
</comment>
<name>A0A3M0IS44_HIRRU</name>
<keyword evidence="5" id="KW-0862">Zinc</keyword>
<keyword evidence="2" id="KW-0479">Metal-binding</keyword>
<keyword evidence="13" id="KW-1185">Reference proteome</keyword>
<feature type="region of interest" description="Disordered" evidence="10">
    <location>
        <begin position="123"/>
        <end position="148"/>
    </location>
</feature>
<dbReference type="FunFam" id="3.30.160.60:FF:001498">
    <property type="entry name" value="Zinc finger protein 404"/>
    <property type="match status" value="1"/>
</dbReference>
<dbReference type="PANTHER" id="PTHR19818:SF158">
    <property type="entry name" value="C2H2-TYPE DOMAIN-CONTAINING PROTEIN-RELATED"/>
    <property type="match status" value="1"/>
</dbReference>
<dbReference type="SUPFAM" id="SSF57667">
    <property type="entry name" value="beta-beta-alpha zinc fingers"/>
    <property type="match status" value="3"/>
</dbReference>
<keyword evidence="3" id="KW-0677">Repeat</keyword>
<dbReference type="PANTHER" id="PTHR19818">
    <property type="entry name" value="ZINC FINGER PROTEIN ZIC AND GLI"/>
    <property type="match status" value="1"/>
</dbReference>
<feature type="region of interest" description="Disordered" evidence="10">
    <location>
        <begin position="1"/>
        <end position="28"/>
    </location>
</feature>
<evidence type="ECO:0000256" key="8">
    <source>
        <dbReference type="ARBA" id="ARBA00023242"/>
    </source>
</evidence>
<dbReference type="InterPro" id="IPR050329">
    <property type="entry name" value="GLI_C2H2-zinc-finger"/>
</dbReference>
<dbReference type="FunFam" id="3.30.160.60:FF:002075">
    <property type="entry name" value="zinc finger protein 646"/>
    <property type="match status" value="1"/>
</dbReference>
<accession>A0A3M0IS44</accession>
<dbReference type="InterPro" id="IPR013087">
    <property type="entry name" value="Znf_C2H2_type"/>
</dbReference>
<feature type="domain" description="C2H2-type" evidence="11">
    <location>
        <begin position="233"/>
        <end position="260"/>
    </location>
</feature>
<evidence type="ECO:0000256" key="10">
    <source>
        <dbReference type="SAM" id="MobiDB-lite"/>
    </source>
</evidence>
<feature type="domain" description="C2H2-type" evidence="11">
    <location>
        <begin position="149"/>
        <end position="176"/>
    </location>
</feature>
<evidence type="ECO:0000256" key="7">
    <source>
        <dbReference type="ARBA" id="ARBA00023163"/>
    </source>
</evidence>
<evidence type="ECO:0000256" key="9">
    <source>
        <dbReference type="PROSITE-ProRule" id="PRU00042"/>
    </source>
</evidence>
<evidence type="ECO:0000256" key="6">
    <source>
        <dbReference type="ARBA" id="ARBA00023015"/>
    </source>
</evidence>
<keyword evidence="4 9" id="KW-0863">Zinc-finger</keyword>
<dbReference type="FunFam" id="3.30.160.60:FF:002090">
    <property type="entry name" value="Zinc finger protein 473"/>
    <property type="match status" value="1"/>
</dbReference>
<evidence type="ECO:0000259" key="11">
    <source>
        <dbReference type="PROSITE" id="PS50157"/>
    </source>
</evidence>
<dbReference type="InterPro" id="IPR036236">
    <property type="entry name" value="Znf_C2H2_sf"/>
</dbReference>
<dbReference type="FunFam" id="3.30.160.60:FF:000575">
    <property type="entry name" value="Zinc finger protein OZF"/>
    <property type="match status" value="1"/>
</dbReference>
<feature type="domain" description="C2H2-type" evidence="11">
    <location>
        <begin position="261"/>
        <end position="288"/>
    </location>
</feature>
<dbReference type="GO" id="GO:0000978">
    <property type="term" value="F:RNA polymerase II cis-regulatory region sequence-specific DNA binding"/>
    <property type="evidence" value="ECO:0007669"/>
    <property type="project" value="TreeGrafter"/>
</dbReference>
<dbReference type="OrthoDB" id="3176202at2759"/>